<name>A0A177JW27_SPHYA</name>
<evidence type="ECO:0000313" key="2">
    <source>
        <dbReference type="Proteomes" id="UP000077262"/>
    </source>
</evidence>
<protein>
    <submittedName>
        <fullName evidence="1">Uncharacterized protein</fullName>
    </submittedName>
</protein>
<dbReference type="RefSeq" id="WP_063976288.1">
    <property type="nucleotide sequence ID" value="NZ_LSTR01000025.1"/>
</dbReference>
<dbReference type="AlphaFoldDB" id="A0A177JW27"/>
<sequence>MRQTRDFTGDALQEPSAHSAFLFAARGDLLSLRGELPNNDPRIERIEQALAACERLTAGRTLCSSETSPSNAVDHRAEFEAALEARDEAGYLGTTPAETIRALADELRAVKQLGFPPDLTVRRVGDHTELTFCDGKYTFVLAEDTDYLIEIRRYGKAWSANIVGPGQIVFGRAIGSLAAMLCDIHARCAVAHR</sequence>
<organism evidence="1 2">
    <name type="scientific">Sphingobium yanoikuyae</name>
    <name type="common">Sphingomonas yanoikuyae</name>
    <dbReference type="NCBI Taxonomy" id="13690"/>
    <lineage>
        <taxon>Bacteria</taxon>
        <taxon>Pseudomonadati</taxon>
        <taxon>Pseudomonadota</taxon>
        <taxon>Alphaproteobacteria</taxon>
        <taxon>Sphingomonadales</taxon>
        <taxon>Sphingomonadaceae</taxon>
        <taxon>Sphingobium</taxon>
    </lineage>
</organism>
<dbReference type="Proteomes" id="UP000077262">
    <property type="component" value="Unassembled WGS sequence"/>
</dbReference>
<accession>A0A177JW27</accession>
<comment type="caution">
    <text evidence="1">The sequence shown here is derived from an EMBL/GenBank/DDBJ whole genome shotgun (WGS) entry which is preliminary data.</text>
</comment>
<proteinExistence type="predicted"/>
<dbReference type="EMBL" id="LSTR01000025">
    <property type="protein sequence ID" value="OAH45459.1"/>
    <property type="molecule type" value="Genomic_DNA"/>
</dbReference>
<reference evidence="1 2" key="1">
    <citation type="submission" date="2016-02" db="EMBL/GenBank/DDBJ databases">
        <authorList>
            <person name="Wen L."/>
            <person name="He K."/>
            <person name="Yang H."/>
        </authorList>
    </citation>
    <scope>NUCLEOTIDE SEQUENCE [LARGE SCALE GENOMIC DNA]</scope>
    <source>
        <strain evidence="1 2">CD09_2</strain>
    </source>
</reference>
<gene>
    <name evidence="1" type="ORF">AX777_17800</name>
</gene>
<evidence type="ECO:0000313" key="1">
    <source>
        <dbReference type="EMBL" id="OAH45459.1"/>
    </source>
</evidence>